<protein>
    <recommendedName>
        <fullName evidence="2">carboxypeptidase C</fullName>
        <ecNumber evidence="2">3.4.16.5</ecNumber>
    </recommendedName>
</protein>
<dbReference type="PANTHER" id="PTHR11802">
    <property type="entry name" value="SERINE PROTEASE FAMILY S10 SERINE CARBOXYPEPTIDASE"/>
    <property type="match status" value="1"/>
</dbReference>
<keyword evidence="5 7" id="KW-0378">Hydrolase</keyword>
<dbReference type="InterPro" id="IPR029058">
    <property type="entry name" value="AB_hydrolase_fold"/>
</dbReference>
<comment type="similarity">
    <text evidence="1">Belongs to the peptidase S10 family.</text>
</comment>
<evidence type="ECO:0000256" key="2">
    <source>
        <dbReference type="ARBA" id="ARBA00012446"/>
    </source>
</evidence>
<evidence type="ECO:0000313" key="8">
    <source>
        <dbReference type="Proteomes" id="UP000242474"/>
    </source>
</evidence>
<reference evidence="7 8" key="1">
    <citation type="journal article" date="2015" name="Genome Biol. Evol.">
        <title>Phylogenomic analyses indicate that early fungi evolved digesting cell walls of algal ancestors of land plants.</title>
        <authorList>
            <person name="Chang Y."/>
            <person name="Wang S."/>
            <person name="Sekimoto S."/>
            <person name="Aerts A.L."/>
            <person name="Choi C."/>
            <person name="Clum A."/>
            <person name="LaButti K.M."/>
            <person name="Lindquist E.A."/>
            <person name="Yee Ngan C."/>
            <person name="Ohm R.A."/>
            <person name="Salamov A.A."/>
            <person name="Grigoriev I.V."/>
            <person name="Spatafora J.W."/>
            <person name="Berbee M.L."/>
        </authorList>
    </citation>
    <scope>NUCLEOTIDE SEQUENCE [LARGE SCALE GENOMIC DNA]</scope>
    <source>
        <strain evidence="7 8">NRRL 1564</strain>
    </source>
</reference>
<keyword evidence="8" id="KW-1185">Reference proteome</keyword>
<dbReference type="Gene3D" id="1.10.287.410">
    <property type="match status" value="1"/>
</dbReference>
<sequence length="404" mass="44731">MCNASVKQISGYLDTADDKHFFYCAPVVVWLNGGPGCSSMIGALTELGPCLVSEKGDKTVINPYGWNQNANLLFIDQPTNVGFSYGTPVTNSTAAAKDFVALLQLFYKTYPEYYSGGLHIFGESYSGHYIPAIGSAIIDYNKNTGSSKNVIPLNSIGIGNGLINPQNEFKYLSKMACNSTYAPVLSKQTCKQMDLDYPACARKIDSCHSTNDMNKCRDASEYCSVAIQSQYTSEDEHNNPYDVRKKCDTEPLCYNINTVAGNFLNSTKVQHALNAKETGFQSCSTNVQQAFAMNYDIIRNYDDSLAKILDSGIRALIYNGDADWVCNWYGVKSTLLTMEWSGKSQFNDAIDKQWNVGSTYAGEIRVSNNLTFVRIFGAGHMVPIDQPAHALEMLNLWLDNEKFI</sequence>
<dbReference type="InterPro" id="IPR033124">
    <property type="entry name" value="Ser_caboxypep_his_AS"/>
</dbReference>
<dbReference type="InterPro" id="IPR001563">
    <property type="entry name" value="Peptidase_S10"/>
</dbReference>
<evidence type="ECO:0000256" key="5">
    <source>
        <dbReference type="ARBA" id="ARBA00022801"/>
    </source>
</evidence>
<dbReference type="GO" id="GO:0006508">
    <property type="term" value="P:proteolysis"/>
    <property type="evidence" value="ECO:0007669"/>
    <property type="project" value="UniProtKB-KW"/>
</dbReference>
<keyword evidence="4" id="KW-0645">Protease</keyword>
<keyword evidence="6" id="KW-0325">Glycoprotein</keyword>
<gene>
    <name evidence="7" type="ORF">COEREDRAFT_90438</name>
</gene>
<dbReference type="Gene3D" id="3.40.50.1820">
    <property type="entry name" value="alpha/beta hydrolase"/>
    <property type="match status" value="1"/>
</dbReference>
<dbReference type="GO" id="GO:0000324">
    <property type="term" value="C:fungal-type vacuole"/>
    <property type="evidence" value="ECO:0007669"/>
    <property type="project" value="TreeGrafter"/>
</dbReference>
<dbReference type="GO" id="GO:0004185">
    <property type="term" value="F:serine-type carboxypeptidase activity"/>
    <property type="evidence" value="ECO:0007669"/>
    <property type="project" value="UniProtKB-EC"/>
</dbReference>
<dbReference type="PRINTS" id="PR00724">
    <property type="entry name" value="CRBOXYPTASEC"/>
</dbReference>
<proteinExistence type="inferred from homology"/>
<keyword evidence="3" id="KW-0121">Carboxypeptidase</keyword>
<dbReference type="Proteomes" id="UP000242474">
    <property type="component" value="Unassembled WGS sequence"/>
</dbReference>
<dbReference type="PANTHER" id="PTHR11802:SF113">
    <property type="entry name" value="SERINE CARBOXYPEPTIDASE CTSA-4.1"/>
    <property type="match status" value="1"/>
</dbReference>
<evidence type="ECO:0000256" key="6">
    <source>
        <dbReference type="ARBA" id="ARBA00023180"/>
    </source>
</evidence>
<organism evidence="7 8">
    <name type="scientific">Coemansia reversa (strain ATCC 12441 / NRRL 1564)</name>
    <dbReference type="NCBI Taxonomy" id="763665"/>
    <lineage>
        <taxon>Eukaryota</taxon>
        <taxon>Fungi</taxon>
        <taxon>Fungi incertae sedis</taxon>
        <taxon>Zoopagomycota</taxon>
        <taxon>Kickxellomycotina</taxon>
        <taxon>Kickxellomycetes</taxon>
        <taxon>Kickxellales</taxon>
        <taxon>Kickxellaceae</taxon>
        <taxon>Coemansia</taxon>
    </lineage>
</organism>
<evidence type="ECO:0000256" key="3">
    <source>
        <dbReference type="ARBA" id="ARBA00022645"/>
    </source>
</evidence>
<accession>A0A2G5BL80</accession>
<dbReference type="STRING" id="763665.A0A2G5BL80"/>
<dbReference type="PROSITE" id="PS00560">
    <property type="entry name" value="CARBOXYPEPT_SER_HIS"/>
    <property type="match status" value="1"/>
</dbReference>
<dbReference type="EC" id="3.4.16.5" evidence="2"/>
<dbReference type="AlphaFoldDB" id="A0A2G5BL80"/>
<dbReference type="SUPFAM" id="SSF53474">
    <property type="entry name" value="alpha/beta-Hydrolases"/>
    <property type="match status" value="1"/>
</dbReference>
<dbReference type="EMBL" id="KZ303486">
    <property type="protein sequence ID" value="PIA19775.1"/>
    <property type="molecule type" value="Genomic_DNA"/>
</dbReference>
<evidence type="ECO:0000256" key="4">
    <source>
        <dbReference type="ARBA" id="ARBA00022670"/>
    </source>
</evidence>
<evidence type="ECO:0000256" key="1">
    <source>
        <dbReference type="ARBA" id="ARBA00009431"/>
    </source>
</evidence>
<evidence type="ECO:0000313" key="7">
    <source>
        <dbReference type="EMBL" id="PIA19775.1"/>
    </source>
</evidence>
<dbReference type="OrthoDB" id="443318at2759"/>
<name>A0A2G5BL80_COERN</name>
<dbReference type="Pfam" id="PF00450">
    <property type="entry name" value="Peptidase_S10"/>
    <property type="match status" value="1"/>
</dbReference>